<evidence type="ECO:0000256" key="1">
    <source>
        <dbReference type="SAM" id="SignalP"/>
    </source>
</evidence>
<dbReference type="STRING" id="1433126.BN938_1271"/>
<evidence type="ECO:0000313" key="3">
    <source>
        <dbReference type="EMBL" id="CDN31364.1"/>
    </source>
</evidence>
<sequence length="384" mass="42566">MKRIIFSILVLILMAGCGNKNAAVIDGQFFGAADKLVTLERITPTGSIIADTSRTNSEGKFNFKIDFTDIENPSFFNVRLADEFVPLLVSAGEKVELSSVGKIYFNYKVSGSEGSEKLNDYHKLIVSAVSRLDSISNLYNLAVTQERRTELGRLLSREYVKMKQGAISFVMKNSNSLASIVPLFQPMYTGRFLFDAPGDVVYYRAVADSMQKYHPQTAFLKSLRNEISRVDNYYAIDSMLLASVAQNSNFPEIETKDAAGNGIKLSQTVAQSGAVLLTFTSNSTDALKALNREFLDVYNKYKVAGFEIFEVSVDTDRAGWLKNITDARLPWIRTNNFAGTKSGAVNSYNVQKIPANFLINTHGDIVGKDLTPEKLESALKEILK</sequence>
<dbReference type="Gene3D" id="3.40.30.10">
    <property type="entry name" value="Glutaredoxin"/>
    <property type="match status" value="1"/>
</dbReference>
<feature type="chain" id="PRO_5001585869" evidence="1">
    <location>
        <begin position="23"/>
        <end position="384"/>
    </location>
</feature>
<dbReference type="Pfam" id="PF00578">
    <property type="entry name" value="AhpC-TSA"/>
    <property type="match status" value="1"/>
</dbReference>
<reference evidence="3 4" key="1">
    <citation type="journal article" date="2015" name="Genome Announc.">
        <title>Complete Genome Sequence of the Novel Leech Symbiont Mucinivorans hirudinis M3T.</title>
        <authorList>
            <person name="Nelson M.C."/>
            <person name="Bomar L."/>
            <person name="Graf J."/>
        </authorList>
    </citation>
    <scope>NUCLEOTIDE SEQUENCE [LARGE SCALE GENOMIC DNA]</scope>
    <source>
        <strain evidence="4">M3</strain>
    </source>
</reference>
<dbReference type="OrthoDB" id="6399635at2"/>
<dbReference type="InterPro" id="IPR036249">
    <property type="entry name" value="Thioredoxin-like_sf"/>
</dbReference>
<gene>
    <name evidence="3" type="ORF">BN938_1271</name>
</gene>
<organism evidence="3 4">
    <name type="scientific">Mucinivorans hirudinis</name>
    <dbReference type="NCBI Taxonomy" id="1433126"/>
    <lineage>
        <taxon>Bacteria</taxon>
        <taxon>Pseudomonadati</taxon>
        <taxon>Bacteroidota</taxon>
        <taxon>Bacteroidia</taxon>
        <taxon>Bacteroidales</taxon>
        <taxon>Rikenellaceae</taxon>
        <taxon>Mucinivorans</taxon>
    </lineage>
</organism>
<protein>
    <submittedName>
        <fullName evidence="3">Thiol:disulfide interchange protein</fullName>
    </submittedName>
</protein>
<evidence type="ECO:0000313" key="4">
    <source>
        <dbReference type="Proteomes" id="UP000027616"/>
    </source>
</evidence>
<dbReference type="SUPFAM" id="SSF52833">
    <property type="entry name" value="Thioredoxin-like"/>
    <property type="match status" value="1"/>
</dbReference>
<feature type="signal peptide" evidence="1">
    <location>
        <begin position="1"/>
        <end position="22"/>
    </location>
</feature>
<dbReference type="InterPro" id="IPR000866">
    <property type="entry name" value="AhpC/TSA"/>
</dbReference>
<proteinExistence type="predicted"/>
<keyword evidence="4" id="KW-1185">Reference proteome</keyword>
<dbReference type="Proteomes" id="UP000027616">
    <property type="component" value="Chromosome I"/>
</dbReference>
<dbReference type="EMBL" id="HG934468">
    <property type="protein sequence ID" value="CDN31364.1"/>
    <property type="molecule type" value="Genomic_DNA"/>
</dbReference>
<dbReference type="AlphaFoldDB" id="A0A060RD00"/>
<accession>A0A060RD00</accession>
<dbReference type="eggNOG" id="COG0526">
    <property type="taxonomic scope" value="Bacteria"/>
</dbReference>
<name>A0A060RD00_9BACT</name>
<evidence type="ECO:0000259" key="2">
    <source>
        <dbReference type="Pfam" id="PF00578"/>
    </source>
</evidence>
<dbReference type="PROSITE" id="PS51257">
    <property type="entry name" value="PROKAR_LIPOPROTEIN"/>
    <property type="match status" value="1"/>
</dbReference>
<dbReference type="KEGG" id="rbc:BN938_1271"/>
<dbReference type="HOGENOM" id="CLU_042529_1_4_10"/>
<feature type="domain" description="Alkyl hydroperoxide reductase subunit C/ Thiol specific antioxidant" evidence="2">
    <location>
        <begin position="249"/>
        <end position="366"/>
    </location>
</feature>
<keyword evidence="1" id="KW-0732">Signal</keyword>